<proteinExistence type="predicted"/>
<organism evidence="4 5">
    <name type="scientific">Saitoella complicata (strain BCRC 22490 / CBS 7301 / JCM 7358 / NBRC 10748 / NRRL Y-17804)</name>
    <dbReference type="NCBI Taxonomy" id="698492"/>
    <lineage>
        <taxon>Eukaryota</taxon>
        <taxon>Fungi</taxon>
        <taxon>Dikarya</taxon>
        <taxon>Ascomycota</taxon>
        <taxon>Taphrinomycotina</taxon>
        <taxon>Taphrinomycotina incertae sedis</taxon>
        <taxon>Saitoella</taxon>
    </lineage>
</organism>
<evidence type="ECO:0000256" key="1">
    <source>
        <dbReference type="ARBA" id="ARBA00022574"/>
    </source>
</evidence>
<dbReference type="OrthoDB" id="10251741at2759"/>
<dbReference type="SMART" id="SM00320">
    <property type="entry name" value="WD40"/>
    <property type="match status" value="7"/>
</dbReference>
<comment type="caution">
    <text evidence="4">The sequence shown here is derived from an EMBL/GenBank/DDBJ whole genome shotgun (WGS) entry which is preliminary data.</text>
</comment>
<reference evidence="4 5" key="1">
    <citation type="journal article" date="2011" name="J. Gen. Appl. Microbiol.">
        <title>Draft genome sequencing of the enigmatic yeast Saitoella complicata.</title>
        <authorList>
            <person name="Nishida H."/>
            <person name="Hamamoto M."/>
            <person name="Sugiyama J."/>
        </authorList>
    </citation>
    <scope>NUCLEOTIDE SEQUENCE [LARGE SCALE GENOMIC DNA]</scope>
    <source>
        <strain evidence="4 5">NRRL Y-17804</strain>
    </source>
</reference>
<evidence type="ECO:0000313" key="4">
    <source>
        <dbReference type="EMBL" id="GAO50574.1"/>
    </source>
</evidence>
<evidence type="ECO:0000256" key="2">
    <source>
        <dbReference type="ARBA" id="ARBA00022737"/>
    </source>
</evidence>
<dbReference type="Proteomes" id="UP000033140">
    <property type="component" value="Unassembled WGS sequence"/>
</dbReference>
<gene>
    <name evidence="4" type="ORF">G7K_4698-t1</name>
</gene>
<dbReference type="InterPro" id="IPR015943">
    <property type="entry name" value="WD40/YVTN_repeat-like_dom_sf"/>
</dbReference>
<dbReference type="PROSITE" id="PS50294">
    <property type="entry name" value="WD_REPEATS_REGION"/>
    <property type="match status" value="1"/>
</dbReference>
<accession>A0A0E9NL51</accession>
<dbReference type="InterPro" id="IPR051510">
    <property type="entry name" value="SKI8"/>
</dbReference>
<keyword evidence="1 3" id="KW-0853">WD repeat</keyword>
<dbReference type="SUPFAM" id="SSF50978">
    <property type="entry name" value="WD40 repeat-like"/>
    <property type="match status" value="1"/>
</dbReference>
<evidence type="ECO:0000256" key="3">
    <source>
        <dbReference type="PROSITE-ProRule" id="PRU00221"/>
    </source>
</evidence>
<dbReference type="AlphaFoldDB" id="A0A0E9NL51"/>
<name>A0A0E9NL51_SAICN</name>
<dbReference type="InterPro" id="IPR020472">
    <property type="entry name" value="WD40_PAC1"/>
</dbReference>
<keyword evidence="2" id="KW-0677">Repeat</keyword>
<dbReference type="GO" id="GO:0032991">
    <property type="term" value="C:protein-containing complex"/>
    <property type="evidence" value="ECO:0007669"/>
    <property type="project" value="UniProtKB-ARBA"/>
</dbReference>
<reference evidence="4 5" key="2">
    <citation type="journal article" date="2014" name="J. Gen. Appl. Microbiol.">
        <title>The early diverging ascomycetous budding yeast Saitoella complicata has three histone deacetylases belonging to the Clr6, Hos2, and Rpd3 lineages.</title>
        <authorList>
            <person name="Nishida H."/>
            <person name="Matsumoto T."/>
            <person name="Kondo S."/>
            <person name="Hamamoto M."/>
            <person name="Yoshikawa H."/>
        </authorList>
    </citation>
    <scope>NUCLEOTIDE SEQUENCE [LARGE SCALE GENOMIC DNA]</scope>
    <source>
        <strain evidence="4 5">NRRL Y-17804</strain>
    </source>
</reference>
<feature type="repeat" description="WD" evidence="3">
    <location>
        <begin position="56"/>
        <end position="97"/>
    </location>
</feature>
<dbReference type="EMBL" id="BACD03000034">
    <property type="protein sequence ID" value="GAO50574.1"/>
    <property type="molecule type" value="Genomic_DNA"/>
</dbReference>
<evidence type="ECO:0000313" key="5">
    <source>
        <dbReference type="Proteomes" id="UP000033140"/>
    </source>
</evidence>
<dbReference type="OMA" id="LDSSMCL"/>
<dbReference type="Gene3D" id="2.130.10.10">
    <property type="entry name" value="YVTN repeat-like/Quinoprotein amine dehydrogenase"/>
    <property type="match status" value="1"/>
</dbReference>
<dbReference type="RefSeq" id="XP_019025931.1">
    <property type="nucleotide sequence ID" value="XM_019169733.1"/>
</dbReference>
<dbReference type="PRINTS" id="PR00320">
    <property type="entry name" value="GPROTEINBRPT"/>
</dbReference>
<dbReference type="STRING" id="698492.A0A0E9NL51"/>
<dbReference type="PROSITE" id="PS50082">
    <property type="entry name" value="WD_REPEATS_2"/>
    <property type="match status" value="3"/>
</dbReference>
<sequence>MPSTQFLTAHHEPSAHSSDIYSSILTSTHLITASGDSTIKFWDAASPEHTLINTIETPHAAGIHHLAVNAEGNRMVSVGFAGEVIVWDLEEMKEVGRIEEPGSKDTAWSIALSPDTKTLATTSYAGKMTIYDLASSSRLASDDTRGSFGTCIAYSPDGRYIATGHQNGGLYIFSTETGRMFHSLPGHGSNTVRGVKFSPGSSLLASVGDSETICLHDPRSGEQVASLTGHNRWVFALDWNRTGEYIASAAVDGKVKVWDVRTRECVCTVSDNEGPVWDVSWTKTGIEGFVTVGAVGDVRWYRAAASE</sequence>
<reference evidence="4 5" key="3">
    <citation type="journal article" date="2015" name="Genome Announc.">
        <title>Draft Genome Sequence of the Archiascomycetous Yeast Saitoella complicata.</title>
        <authorList>
            <person name="Yamauchi K."/>
            <person name="Kondo S."/>
            <person name="Hamamoto M."/>
            <person name="Takahashi Y."/>
            <person name="Ogura Y."/>
            <person name="Hayashi T."/>
            <person name="Nishida H."/>
        </authorList>
    </citation>
    <scope>NUCLEOTIDE SEQUENCE [LARGE SCALE GENOMIC DNA]</scope>
    <source>
        <strain evidence="4 5">NRRL Y-17804</strain>
    </source>
</reference>
<dbReference type="GO" id="GO:0005634">
    <property type="term" value="C:nucleus"/>
    <property type="evidence" value="ECO:0007669"/>
    <property type="project" value="TreeGrafter"/>
</dbReference>
<dbReference type="CDD" id="cd00200">
    <property type="entry name" value="WD40"/>
    <property type="match status" value="1"/>
</dbReference>
<dbReference type="InterPro" id="IPR019775">
    <property type="entry name" value="WD40_repeat_CS"/>
</dbReference>
<protein>
    <submittedName>
        <fullName evidence="4">Uncharacterized protein</fullName>
    </submittedName>
</protein>
<dbReference type="PANTHER" id="PTHR44090">
    <property type="entry name" value="WD REPEAT-CONTAINING PROTEIN 61"/>
    <property type="match status" value="1"/>
</dbReference>
<dbReference type="Pfam" id="PF00400">
    <property type="entry name" value="WD40"/>
    <property type="match status" value="4"/>
</dbReference>
<keyword evidence="5" id="KW-1185">Reference proteome</keyword>
<dbReference type="PANTHER" id="PTHR44090:SF1">
    <property type="entry name" value="SUPERKILLER COMPLEX PROTEIN 8"/>
    <property type="match status" value="1"/>
</dbReference>
<dbReference type="PROSITE" id="PS00678">
    <property type="entry name" value="WD_REPEATS_1"/>
    <property type="match status" value="1"/>
</dbReference>
<feature type="repeat" description="WD" evidence="3">
    <location>
        <begin position="13"/>
        <end position="52"/>
    </location>
</feature>
<feature type="repeat" description="WD" evidence="3">
    <location>
        <begin position="227"/>
        <end position="268"/>
    </location>
</feature>
<dbReference type="InterPro" id="IPR036322">
    <property type="entry name" value="WD40_repeat_dom_sf"/>
</dbReference>
<dbReference type="InterPro" id="IPR001680">
    <property type="entry name" value="WD40_rpt"/>
</dbReference>